<protein>
    <submittedName>
        <fullName evidence="2">Uncharacterized protein</fullName>
    </submittedName>
</protein>
<reference evidence="2" key="1">
    <citation type="submission" date="2009-10" db="EMBL/GenBank/DDBJ databases">
        <title>Diversity of trophic interactions inside an arsenic-rich microbial ecosystem.</title>
        <authorList>
            <person name="Bertin P.N."/>
            <person name="Heinrich-Salmeron A."/>
            <person name="Pelletier E."/>
            <person name="Goulhen-Chollet F."/>
            <person name="Arsene-Ploetze F."/>
            <person name="Gallien S."/>
            <person name="Calteau A."/>
            <person name="Vallenet D."/>
            <person name="Casiot C."/>
            <person name="Chane-Woon-Ming B."/>
            <person name="Giloteaux L."/>
            <person name="Barakat M."/>
            <person name="Bonnefoy V."/>
            <person name="Bruneel O."/>
            <person name="Chandler M."/>
            <person name="Cleiss J."/>
            <person name="Duran R."/>
            <person name="Elbaz-Poulichet F."/>
            <person name="Fonknechten N."/>
            <person name="Lauga B."/>
            <person name="Mornico D."/>
            <person name="Ortet P."/>
            <person name="Schaeffer C."/>
            <person name="Siguier P."/>
            <person name="Alexander Thil Smith A."/>
            <person name="Van Dorsselaer A."/>
            <person name="Weissenbach J."/>
            <person name="Medigue C."/>
            <person name="Le Paslier D."/>
        </authorList>
    </citation>
    <scope>NUCLEOTIDE SEQUENCE</scope>
</reference>
<name>E6QJB4_9ZZZZ</name>
<accession>E6QJB4</accession>
<evidence type="ECO:0000256" key="1">
    <source>
        <dbReference type="SAM" id="MobiDB-lite"/>
    </source>
</evidence>
<sequence>MSKLSKYRLEKSAFPEKTSKLSVEITRLIQEGTQEGRKKAQELLRSAMANPLPQSPAKNSGGR</sequence>
<comment type="caution">
    <text evidence="2">The sequence shown here is derived from an EMBL/GenBank/DDBJ whole genome shotgun (WGS) entry which is preliminary data.</text>
</comment>
<proteinExistence type="predicted"/>
<organism evidence="2">
    <name type="scientific">mine drainage metagenome</name>
    <dbReference type="NCBI Taxonomy" id="410659"/>
    <lineage>
        <taxon>unclassified sequences</taxon>
        <taxon>metagenomes</taxon>
        <taxon>ecological metagenomes</taxon>
    </lineage>
</organism>
<evidence type="ECO:0000313" key="2">
    <source>
        <dbReference type="EMBL" id="CBI07330.1"/>
    </source>
</evidence>
<dbReference type="EMBL" id="CABQ01000087">
    <property type="protein sequence ID" value="CBI07330.1"/>
    <property type="molecule type" value="Genomic_DNA"/>
</dbReference>
<feature type="region of interest" description="Disordered" evidence="1">
    <location>
        <begin position="44"/>
        <end position="63"/>
    </location>
</feature>
<gene>
    <name evidence="2" type="ORF">CARN6_0662</name>
</gene>
<dbReference type="AlphaFoldDB" id="E6QJB4"/>